<reference evidence="3" key="1">
    <citation type="submission" date="2025-08" db="UniProtKB">
        <authorList>
            <consortium name="RefSeq"/>
        </authorList>
    </citation>
    <scope>IDENTIFICATION</scope>
    <source>
        <tissue evidence="3">Leaves</tissue>
    </source>
</reference>
<dbReference type="Proteomes" id="UP000235220">
    <property type="component" value="Chromosome 7"/>
</dbReference>
<evidence type="ECO:0000256" key="1">
    <source>
        <dbReference type="SAM" id="Phobius"/>
    </source>
</evidence>
<protein>
    <submittedName>
        <fullName evidence="3">Uncharacterized protein C4F10.09c-like</fullName>
    </submittedName>
</protein>
<dbReference type="OrthoDB" id="28947at2759"/>
<dbReference type="STRING" id="51240.A0A2I4G7N6"/>
<dbReference type="AlphaFoldDB" id="A0A2I4G7N6"/>
<feature type="transmembrane region" description="Helical" evidence="1">
    <location>
        <begin position="71"/>
        <end position="90"/>
    </location>
</feature>
<gene>
    <name evidence="3" type="primary">LOC109005424</name>
</gene>
<dbReference type="RefSeq" id="XP_018839909.1">
    <property type="nucleotide sequence ID" value="XM_018984364.2"/>
</dbReference>
<evidence type="ECO:0000313" key="3">
    <source>
        <dbReference type="RefSeq" id="XP_018839909.1"/>
    </source>
</evidence>
<keyword evidence="1" id="KW-0472">Membrane</keyword>
<keyword evidence="1" id="KW-1133">Transmembrane helix</keyword>
<dbReference type="GeneID" id="109005424"/>
<evidence type="ECO:0000313" key="2">
    <source>
        <dbReference type="Proteomes" id="UP000235220"/>
    </source>
</evidence>
<dbReference type="InterPro" id="IPR040155">
    <property type="entry name" value="CEBPZ/Mak21-like"/>
</dbReference>
<accession>A0A2I4G7N6</accession>
<dbReference type="KEGG" id="jre:109005424"/>
<dbReference type="PANTHER" id="PTHR12048:SF0">
    <property type="entry name" value="CCAAT_ENHANCER-BINDING PROTEIN ZETA"/>
    <property type="match status" value="1"/>
</dbReference>
<dbReference type="PANTHER" id="PTHR12048">
    <property type="entry name" value="CCAAT-BINDING FACTOR-RELATED"/>
    <property type="match status" value="1"/>
</dbReference>
<proteinExistence type="predicted"/>
<organism evidence="2 3">
    <name type="scientific">Juglans regia</name>
    <name type="common">English walnut</name>
    <dbReference type="NCBI Taxonomy" id="51240"/>
    <lineage>
        <taxon>Eukaryota</taxon>
        <taxon>Viridiplantae</taxon>
        <taxon>Streptophyta</taxon>
        <taxon>Embryophyta</taxon>
        <taxon>Tracheophyta</taxon>
        <taxon>Spermatophyta</taxon>
        <taxon>Magnoliopsida</taxon>
        <taxon>eudicotyledons</taxon>
        <taxon>Gunneridae</taxon>
        <taxon>Pentapetalae</taxon>
        <taxon>rosids</taxon>
        <taxon>fabids</taxon>
        <taxon>Fagales</taxon>
        <taxon>Juglandaceae</taxon>
        <taxon>Juglans</taxon>
    </lineage>
</organism>
<keyword evidence="2" id="KW-1185">Reference proteome</keyword>
<name>A0A2I4G7N6_JUGRE</name>
<dbReference type="InParanoid" id="A0A2I4G7N6"/>
<keyword evidence="1" id="KW-0812">Transmembrane</keyword>
<sequence length="96" mass="11096">MYALLKSKSEQERRLLSALVNKLGDPENKGASNADFHMANLLSDHPNMKVVVIDEVDSFLFRPHLGLRAKYHAVWLFIFTADNFSLYYVIWRKLVA</sequence>